<keyword evidence="1" id="KW-0472">Membrane</keyword>
<evidence type="ECO:0000256" key="1">
    <source>
        <dbReference type="SAM" id="Phobius"/>
    </source>
</evidence>
<dbReference type="AlphaFoldDB" id="A0A1M5PLJ1"/>
<reference evidence="3" key="1">
    <citation type="submission" date="2016-11" db="EMBL/GenBank/DDBJ databases">
        <authorList>
            <person name="Varghese N."/>
            <person name="Submissions S."/>
        </authorList>
    </citation>
    <scope>NUCLEOTIDE SEQUENCE [LARGE SCALE GENOMIC DNA]</scope>
    <source>
        <strain evidence="3">DSM 17659</strain>
    </source>
</reference>
<keyword evidence="3" id="KW-1185">Reference proteome</keyword>
<gene>
    <name evidence="2" type="ORF">SAMN05444372_1133</name>
</gene>
<proteinExistence type="predicted"/>
<accession>A0A1M5PLJ1</accession>
<sequence length="75" mass="8995">MKQVRMLRKSIKYKGKPFKLNSLLLMIKNIGYKRTYYLKIKLGFTFFILVKFNSYLRCFNTIAPFTTVLLFPQFA</sequence>
<protein>
    <submittedName>
        <fullName evidence="2">Uncharacterized protein</fullName>
    </submittedName>
</protein>
<dbReference type="Proteomes" id="UP000184020">
    <property type="component" value="Unassembled WGS sequence"/>
</dbReference>
<organism evidence="2 3">
    <name type="scientific">Flavobacterium micromati</name>
    <dbReference type="NCBI Taxonomy" id="229205"/>
    <lineage>
        <taxon>Bacteria</taxon>
        <taxon>Pseudomonadati</taxon>
        <taxon>Bacteroidota</taxon>
        <taxon>Flavobacteriia</taxon>
        <taxon>Flavobacteriales</taxon>
        <taxon>Flavobacteriaceae</taxon>
        <taxon>Flavobacterium</taxon>
    </lineage>
</organism>
<keyword evidence="1" id="KW-0812">Transmembrane</keyword>
<keyword evidence="1" id="KW-1133">Transmembrane helix</keyword>
<name>A0A1M5PLJ1_9FLAO</name>
<evidence type="ECO:0000313" key="3">
    <source>
        <dbReference type="Proteomes" id="UP000184020"/>
    </source>
</evidence>
<feature type="transmembrane region" description="Helical" evidence="1">
    <location>
        <begin position="36"/>
        <end position="56"/>
    </location>
</feature>
<evidence type="ECO:0000313" key="2">
    <source>
        <dbReference type="EMBL" id="SHH02113.1"/>
    </source>
</evidence>
<dbReference type="EMBL" id="FQWF01000013">
    <property type="protein sequence ID" value="SHH02113.1"/>
    <property type="molecule type" value="Genomic_DNA"/>
</dbReference>